<proteinExistence type="predicted"/>
<name>I1VH25_9ACTN</name>
<evidence type="ECO:0000313" key="1">
    <source>
        <dbReference type="EMBL" id="AFI44023.1"/>
    </source>
</evidence>
<protein>
    <submittedName>
        <fullName evidence="1">Uncharacterized protein</fullName>
    </submittedName>
</protein>
<reference evidence="1" key="1">
    <citation type="journal article" date="2012" name="Plasmid">
        <title>Characterization of Streptomyces plasmid-phage pFP4 and its evolutionary implications.</title>
        <authorList>
            <person name="Chen Z."/>
            <person name="Zhong L."/>
            <person name="Shen M."/>
            <person name="Fang P."/>
            <person name="Qin Z."/>
        </authorList>
    </citation>
    <scope>NUCLEOTIDE SEQUENCE</scope>
    <source>
        <strain evidence="1">FR1</strain>
        <plasmid evidence="1">pFP4</plasmid>
    </source>
</reference>
<keyword evidence="1" id="KW-0614">Plasmid</keyword>
<sequence length="138" mass="15114">MNKAITPEQAAVLEAEDRYVRAQVQLYEWMERAEQHQAAADYAAAPGQRTDGWERIANTHRAEADRALRFAHAWAEAAFALVPPPQPLDLIVGAEQTVRDNFAKATTRRGGPGPIIAMPEISDTDVSDAVGRAHGARE</sequence>
<gene>
    <name evidence="1" type="ORF">pFP4.24c</name>
</gene>
<geneLocation type="plasmid" evidence="1">
    <name>pFP4</name>
</geneLocation>
<dbReference type="AlphaFoldDB" id="I1VH25"/>
<dbReference type="EMBL" id="JQ606827">
    <property type="protein sequence ID" value="AFI44023.1"/>
    <property type="molecule type" value="Genomic_DNA"/>
</dbReference>
<accession>I1VH25</accession>
<organism evidence="1">
    <name type="scientific">Streptomyces sp. FR1</name>
    <dbReference type="NCBI Taxonomy" id="349971"/>
    <lineage>
        <taxon>Bacteria</taxon>
        <taxon>Bacillati</taxon>
        <taxon>Actinomycetota</taxon>
        <taxon>Actinomycetes</taxon>
        <taxon>Kitasatosporales</taxon>
        <taxon>Streptomycetaceae</taxon>
        <taxon>Streptomyces</taxon>
    </lineage>
</organism>